<keyword evidence="4" id="KW-1185">Reference proteome</keyword>
<keyword evidence="1" id="KW-0234">DNA repair</keyword>
<name>A0A8J6B0Q3_9EUKA</name>
<dbReference type="EMBL" id="JAHDYR010000005">
    <property type="protein sequence ID" value="KAG9396815.1"/>
    <property type="molecule type" value="Genomic_DNA"/>
</dbReference>
<reference evidence="3" key="1">
    <citation type="submission" date="2021-05" db="EMBL/GenBank/DDBJ databases">
        <title>A free-living protist that lacks canonical eukaryotic 1 DNA replication and segregation systems.</title>
        <authorList>
            <person name="Salas-Leiva D.E."/>
            <person name="Tromer E.C."/>
            <person name="Curtis B.A."/>
            <person name="Jerlstrom-Hultqvist J."/>
            <person name="Kolisko M."/>
            <person name="Yi Z."/>
            <person name="Salas-Leiva J.S."/>
            <person name="Gallot-Lavallee L."/>
            <person name="Kops G.J.P.L."/>
            <person name="Archibald J.M."/>
            <person name="Simpson A.G.B."/>
            <person name="Roger A.J."/>
        </authorList>
    </citation>
    <scope>NUCLEOTIDE SEQUENCE</scope>
    <source>
        <strain evidence="3">BICM</strain>
    </source>
</reference>
<dbReference type="InterPro" id="IPR029240">
    <property type="entry name" value="MMS19_N"/>
</dbReference>
<dbReference type="Pfam" id="PF14500">
    <property type="entry name" value="MMS19_N"/>
    <property type="match status" value="1"/>
</dbReference>
<keyword evidence="1" id="KW-0227">DNA damage</keyword>
<comment type="subcellular location">
    <subcellularLocation>
        <location evidence="1">Nucleus</location>
    </subcellularLocation>
</comment>
<dbReference type="OrthoDB" id="342900at2759"/>
<accession>A0A8J6B0Q3</accession>
<protein>
    <recommendedName>
        <fullName evidence="1">MMS19 nucleotide excision repair protein</fullName>
    </recommendedName>
</protein>
<feature type="domain" description="MMS19 N-terminal" evidence="2">
    <location>
        <begin position="42"/>
        <end position="258"/>
    </location>
</feature>
<dbReference type="PANTHER" id="PTHR12891">
    <property type="entry name" value="DNA REPAIR/TRANSCRIPTION PROTEIN MET18/MMS19"/>
    <property type="match status" value="1"/>
</dbReference>
<dbReference type="PANTHER" id="PTHR12891:SF0">
    <property type="entry name" value="MMS19 NUCLEOTIDE EXCISION REPAIR PROTEIN HOMOLOG"/>
    <property type="match status" value="1"/>
</dbReference>
<evidence type="ECO:0000313" key="3">
    <source>
        <dbReference type="EMBL" id="KAG9396815.1"/>
    </source>
</evidence>
<sequence length="955" mass="103439">MELAVYAQTFLKELSNEPEDSRIDFAVNVARNISTTVLPPGSEAMKQFTLFLESNMREKSLSAPLCILASSICDHQWGNLELEDLTTIIRICVEYADIQHQPTPVRMPLLTLISHLPIKTPPQALDLLALARAAGRGARDPKVLLILFKTIAGLVNQLDSCLSGVKESSLATELQSVFDDLSLYYPLEYEPKPGTPNPVPREALVDAYNDVMLSSPRIVPYSVPFIVDQLTLAKEQDKIACFNDIVTVIDTHGIWPLSQISRDVFWEIVHDMAHSPEPTREAAMRCLRVLLDHDSLTRTSLVDYCTREFRFDSGSHASVAAVLELSAAAAESASAREMLPALLADLFRRLHYVWDLSRTKAGQDHFIWLAGAARVVSGAKDRVSGIATEVYQASIDAPLPISPRSCDQMHPVSALLAATLERITDVAPHVQNDISAIAVDLLRSWFDIAGGVDHMDDNMIDIAAKAVGISHKHPLRLVAANLETQLNSAKVESIDSLISDPIYGPVFELLRHIHRHKSVKTKGRPKPHDGATDMVIQLAHCRSDDAALKLLKKLVASIPACPIAVEATVFILESFRTSPSSSVLSDLVSKLTTTSLIHDSALGLASALRPHIGVSSDLNKIYSSANTTTLKELAENPSPEEATVQVAARLLIALGHPAASLPLTLEQLLLRLVVVSDPHTAEKVTAELAPTLRGLSSTVVKALSARFIAACDGATPVNEAEVHCVVALVNCASAFIPNDTVRQLGQTMVQVVASGTLESSMMVAGQLNAMFSHYKDTKAVVEVAGLLLGLEGQVYGKPERQAAVLVALAGLLSTMPDPAIPIVCKLRDGEAVNTMLSGIGHHGELEVSPGVAGQCAHALTRVARLAPAVVARSVAVIVTESLETSKNLPLDDASLDSLFEMMMDLLYHMATSAKSATDPVSLRLAVIFQLRPLLDHPRAEMRRAARRARCRWFLE</sequence>
<keyword evidence="1" id="KW-0539">Nucleus</keyword>
<dbReference type="GO" id="GO:0097361">
    <property type="term" value="C:cytosolic [4Fe-4S] assembly targeting complex"/>
    <property type="evidence" value="ECO:0007669"/>
    <property type="project" value="UniProtKB-UniRule"/>
</dbReference>
<dbReference type="GO" id="GO:0016226">
    <property type="term" value="P:iron-sulfur cluster assembly"/>
    <property type="evidence" value="ECO:0007669"/>
    <property type="project" value="UniProtKB-UniRule"/>
</dbReference>
<comment type="caution">
    <text evidence="3">The sequence shown here is derived from an EMBL/GenBank/DDBJ whole genome shotgun (WGS) entry which is preliminary data.</text>
</comment>
<dbReference type="SUPFAM" id="SSF48371">
    <property type="entry name" value="ARM repeat"/>
    <property type="match status" value="1"/>
</dbReference>
<comment type="function">
    <text evidence="1">Key component of the cytosolic iron-sulfur protein assembly (CIA) complex, a multiprotein complex that mediates the incorporation of iron-sulfur cluster into apoproteins specifically involved in DNA metabolism and genomic integrity. In the CIA complex, MMS19 acts as an adapter between early-acting CIA components and a subset of cellular target iron-sulfur proteins.</text>
</comment>
<dbReference type="GO" id="GO:0005634">
    <property type="term" value="C:nucleus"/>
    <property type="evidence" value="ECO:0007669"/>
    <property type="project" value="UniProtKB-SubCell"/>
</dbReference>
<evidence type="ECO:0000259" key="2">
    <source>
        <dbReference type="Pfam" id="PF14500"/>
    </source>
</evidence>
<evidence type="ECO:0000313" key="4">
    <source>
        <dbReference type="Proteomes" id="UP000717585"/>
    </source>
</evidence>
<evidence type="ECO:0000256" key="1">
    <source>
        <dbReference type="RuleBase" id="RU367072"/>
    </source>
</evidence>
<comment type="similarity">
    <text evidence="1">Belongs to the MET18/MMS19 family.</text>
</comment>
<dbReference type="InterPro" id="IPR039920">
    <property type="entry name" value="MMS19"/>
</dbReference>
<dbReference type="GO" id="GO:0006281">
    <property type="term" value="P:DNA repair"/>
    <property type="evidence" value="ECO:0007669"/>
    <property type="project" value="UniProtKB-UniRule"/>
</dbReference>
<dbReference type="Proteomes" id="UP000717585">
    <property type="component" value="Unassembled WGS sequence"/>
</dbReference>
<organism evidence="3 4">
    <name type="scientific">Carpediemonas membranifera</name>
    <dbReference type="NCBI Taxonomy" id="201153"/>
    <lineage>
        <taxon>Eukaryota</taxon>
        <taxon>Metamonada</taxon>
        <taxon>Carpediemonas-like organisms</taxon>
        <taxon>Carpediemonas</taxon>
    </lineage>
</organism>
<dbReference type="InterPro" id="IPR016024">
    <property type="entry name" value="ARM-type_fold"/>
</dbReference>
<gene>
    <name evidence="3" type="ORF">J8273_1858</name>
</gene>
<dbReference type="GO" id="GO:0051604">
    <property type="term" value="P:protein maturation"/>
    <property type="evidence" value="ECO:0007669"/>
    <property type="project" value="UniProtKB-UniRule"/>
</dbReference>
<dbReference type="AlphaFoldDB" id="A0A8J6B0Q3"/>
<proteinExistence type="inferred from homology"/>